<proteinExistence type="predicted"/>
<dbReference type="EMBL" id="CP015405">
    <property type="protein sequence ID" value="ANU75295.1"/>
    <property type="molecule type" value="Genomic_DNA"/>
</dbReference>
<dbReference type="RefSeq" id="WP_065541503.1">
    <property type="nucleotide sequence ID" value="NZ_CP015405.2"/>
</dbReference>
<keyword evidence="1" id="KW-0472">Membrane</keyword>
<keyword evidence="1" id="KW-0812">Transmembrane</keyword>
<organism evidence="2 3">
    <name type="scientific">Blautia pseudococcoides</name>
    <dbReference type="NCBI Taxonomy" id="1796616"/>
    <lineage>
        <taxon>Bacteria</taxon>
        <taxon>Bacillati</taxon>
        <taxon>Bacillota</taxon>
        <taxon>Clostridia</taxon>
        <taxon>Lachnospirales</taxon>
        <taxon>Lachnospiraceae</taxon>
        <taxon>Blautia</taxon>
    </lineage>
</organism>
<dbReference type="KEGG" id="byl:A4V09_05670"/>
<dbReference type="PANTHER" id="PTHR40078:SF1">
    <property type="entry name" value="INTEGRAL MEMBRANE PROTEIN"/>
    <property type="match status" value="1"/>
</dbReference>
<accession>A0A1C7I6T4</accession>
<keyword evidence="3" id="KW-1185">Reference proteome</keyword>
<sequence length="209" mass="22561">MERKNKRIGMAFIGIIMTAVSVGIFRYADFGVDPYCVLLTGLARIFYTSFTITANVICALLLVFAWRMKKSLVGVSTLLNLLIYGVVADGVFAALKSVSETPALSVRIICLTGALFLLAFSGAMYYTADLGVSTYDAIALIMADRKIGKFKYCRIAIDLTCLTAGILAGGEIGIATVIIALTVGPLIQYFRTNLAEPFLEGRKIPAFLS</sequence>
<evidence type="ECO:0000256" key="1">
    <source>
        <dbReference type="SAM" id="Phobius"/>
    </source>
</evidence>
<protein>
    <recommendedName>
        <fullName evidence="4">Membrane protein YczE</fullName>
    </recommendedName>
</protein>
<feature type="transmembrane region" description="Helical" evidence="1">
    <location>
        <begin position="155"/>
        <end position="181"/>
    </location>
</feature>
<dbReference type="InterPro" id="IPR038750">
    <property type="entry name" value="YczE/YyaS-like"/>
</dbReference>
<feature type="transmembrane region" description="Helical" evidence="1">
    <location>
        <begin position="7"/>
        <end position="25"/>
    </location>
</feature>
<evidence type="ECO:0000313" key="3">
    <source>
        <dbReference type="Proteomes" id="UP000092574"/>
    </source>
</evidence>
<dbReference type="OrthoDB" id="9814474at2"/>
<dbReference type="STRING" id="1796616.A4V09_05670"/>
<evidence type="ECO:0008006" key="4">
    <source>
        <dbReference type="Google" id="ProtNLM"/>
    </source>
</evidence>
<reference evidence="2" key="1">
    <citation type="submission" date="2017-04" db="EMBL/GenBank/DDBJ databases">
        <title>Complete Genome Sequences of Twelve Strains of a Stable Defined Moderately Diverse Mouse Microbiota 2 (sDMDMm2).</title>
        <authorList>
            <person name="Uchimura Y."/>
            <person name="Wyss M."/>
            <person name="Brugiroux S."/>
            <person name="Limenitakis J.P."/>
            <person name="Stecher B."/>
            <person name="McCoy K.D."/>
            <person name="Macpherson A.J."/>
        </authorList>
    </citation>
    <scope>NUCLEOTIDE SEQUENCE</scope>
    <source>
        <strain evidence="2">YL58</strain>
    </source>
</reference>
<dbReference type="AlphaFoldDB" id="A0A1C7I6T4"/>
<feature type="transmembrane region" description="Helical" evidence="1">
    <location>
        <begin position="78"/>
        <end position="98"/>
    </location>
</feature>
<evidence type="ECO:0000313" key="2">
    <source>
        <dbReference type="EMBL" id="ANU75295.1"/>
    </source>
</evidence>
<dbReference type="PANTHER" id="PTHR40078">
    <property type="entry name" value="INTEGRAL MEMBRANE PROTEIN-RELATED"/>
    <property type="match status" value="1"/>
</dbReference>
<feature type="transmembrane region" description="Helical" evidence="1">
    <location>
        <begin position="45"/>
        <end position="66"/>
    </location>
</feature>
<dbReference type="Proteomes" id="UP000092574">
    <property type="component" value="Chromosome"/>
</dbReference>
<dbReference type="Pfam" id="PF19700">
    <property type="entry name" value="DUF6198"/>
    <property type="match status" value="1"/>
</dbReference>
<name>A0A1C7I6T4_9FIRM</name>
<gene>
    <name evidence="2" type="ORF">A4V09_05670</name>
</gene>
<feature type="transmembrane region" description="Helical" evidence="1">
    <location>
        <begin position="104"/>
        <end position="126"/>
    </location>
</feature>
<keyword evidence="1" id="KW-1133">Transmembrane helix</keyword>